<organism evidence="7 8">
    <name type="scientific">Phytobacter diazotrophicus</name>
    <dbReference type="NCBI Taxonomy" id="395631"/>
    <lineage>
        <taxon>Bacteria</taxon>
        <taxon>Pseudomonadati</taxon>
        <taxon>Pseudomonadota</taxon>
        <taxon>Gammaproteobacteria</taxon>
        <taxon>Enterobacterales</taxon>
        <taxon>Enterobacteriaceae</taxon>
        <taxon>Phytobacter</taxon>
    </lineage>
</organism>
<dbReference type="InterPro" id="IPR023347">
    <property type="entry name" value="Lysozyme_dom_sf"/>
</dbReference>
<dbReference type="InterPro" id="IPR023346">
    <property type="entry name" value="Lysozyme-like_dom_sf"/>
</dbReference>
<keyword evidence="8" id="KW-1185">Reference proteome</keyword>
<evidence type="ECO:0000313" key="8">
    <source>
        <dbReference type="Proteomes" id="UP001320460"/>
    </source>
</evidence>
<dbReference type="HAMAP" id="MF_04110">
    <property type="entry name" value="ENDOLYSIN_T4"/>
    <property type="match status" value="1"/>
</dbReference>
<dbReference type="Pfam" id="PF00959">
    <property type="entry name" value="Phage_lysozyme"/>
    <property type="match status" value="1"/>
</dbReference>
<comment type="similarity">
    <text evidence="6">Belongs to the glycosyl hydrolase 24 family.</text>
</comment>
<reference evidence="7 8" key="1">
    <citation type="submission" date="2021-12" db="EMBL/GenBank/DDBJ databases">
        <title>Complete genome sequence of Phytobacter diazotrophicus TA9734.</title>
        <authorList>
            <person name="Kubota H."/>
            <person name="Nakayama Y."/>
            <person name="Ariyoshi T."/>
        </authorList>
    </citation>
    <scope>NUCLEOTIDE SEQUENCE [LARGE SCALE GENOMIC DNA]</scope>
    <source>
        <strain evidence="7 8">TA9734</strain>
    </source>
</reference>
<dbReference type="InterPro" id="IPR002196">
    <property type="entry name" value="Glyco_hydro_24"/>
</dbReference>
<dbReference type="InterPro" id="IPR051018">
    <property type="entry name" value="Bacteriophage_GH24"/>
</dbReference>
<accession>A0ABN6LRY1</accession>
<dbReference type="PANTHER" id="PTHR38107">
    <property type="match status" value="1"/>
</dbReference>
<dbReference type="Proteomes" id="UP001320460">
    <property type="component" value="Chromosome"/>
</dbReference>
<dbReference type="EMBL" id="AP025334">
    <property type="protein sequence ID" value="BDD51988.1"/>
    <property type="molecule type" value="Genomic_DNA"/>
</dbReference>
<dbReference type="CDD" id="cd16900">
    <property type="entry name" value="endolysin_R21-like"/>
    <property type="match status" value="1"/>
</dbReference>
<keyword evidence="4 6" id="KW-0378">Hydrolase</keyword>
<sequence length="161" mass="17740">MAMSTGLRNKLLAMAGAGSLAIAGTMIPQLEGVRYAPYQDVGGVWTVCYGHTGSDIHPGKKYTENECQSLLQKDLAPFARTVELAVKVPASEYQKAALITFSYNVGANAFERSALLRQLNAGHYQAACDSLRQWIYAGGRQWKGLVNRREVEREVCQWGQK</sequence>
<protein>
    <recommendedName>
        <fullName evidence="6">Lysozyme</fullName>
        <ecNumber evidence="6">3.2.1.17</ecNumber>
    </recommendedName>
</protein>
<evidence type="ECO:0000256" key="2">
    <source>
        <dbReference type="ARBA" id="ARBA00022529"/>
    </source>
</evidence>
<keyword evidence="5 6" id="KW-0326">Glycosidase</keyword>
<dbReference type="HAMAP" id="MF_04136">
    <property type="entry name" value="SAR_ENDOLYSIN"/>
    <property type="match status" value="1"/>
</dbReference>
<dbReference type="EC" id="3.2.1.17" evidence="6"/>
<evidence type="ECO:0000256" key="3">
    <source>
        <dbReference type="ARBA" id="ARBA00022638"/>
    </source>
</evidence>
<dbReference type="InterPro" id="IPR034690">
    <property type="entry name" value="Endolysin_T4_type"/>
</dbReference>
<name>A0ABN6LRY1_9ENTR</name>
<dbReference type="SUPFAM" id="SSF53955">
    <property type="entry name" value="Lysozyme-like"/>
    <property type="match status" value="1"/>
</dbReference>
<evidence type="ECO:0000313" key="7">
    <source>
        <dbReference type="EMBL" id="BDD51988.1"/>
    </source>
</evidence>
<dbReference type="Gene3D" id="1.10.530.40">
    <property type="match status" value="1"/>
</dbReference>
<dbReference type="RefSeq" id="WP_108701634.1">
    <property type="nucleotide sequence ID" value="NZ_AP025334.1"/>
</dbReference>
<keyword evidence="3 6" id="KW-0081">Bacteriolytic enzyme</keyword>
<dbReference type="InterPro" id="IPR043688">
    <property type="entry name" value="SAR_endolysin-like"/>
</dbReference>
<dbReference type="PANTHER" id="PTHR38107:SF3">
    <property type="entry name" value="LYSOZYME RRRD-RELATED"/>
    <property type="match status" value="1"/>
</dbReference>
<evidence type="ECO:0000256" key="1">
    <source>
        <dbReference type="ARBA" id="ARBA00000632"/>
    </source>
</evidence>
<evidence type="ECO:0000256" key="4">
    <source>
        <dbReference type="ARBA" id="ARBA00022801"/>
    </source>
</evidence>
<keyword evidence="2 6" id="KW-0929">Antimicrobial</keyword>
<comment type="catalytic activity">
    <reaction evidence="1 6">
        <text>Hydrolysis of (1-&gt;4)-beta-linkages between N-acetylmuramic acid and N-acetyl-D-glucosamine residues in a peptidoglycan and between N-acetyl-D-glucosamine residues in chitodextrins.</text>
        <dbReference type="EC" id="3.2.1.17"/>
    </reaction>
</comment>
<gene>
    <name evidence="7" type="ORF">PDTA9734_34750</name>
</gene>
<proteinExistence type="inferred from homology"/>
<evidence type="ECO:0000256" key="6">
    <source>
        <dbReference type="RuleBase" id="RU003788"/>
    </source>
</evidence>
<evidence type="ECO:0000256" key="5">
    <source>
        <dbReference type="ARBA" id="ARBA00023295"/>
    </source>
</evidence>